<dbReference type="SUPFAM" id="SSF82895">
    <property type="entry name" value="TSP-1 type 1 repeat"/>
    <property type="match status" value="1"/>
</dbReference>
<dbReference type="InterPro" id="IPR000884">
    <property type="entry name" value="TSP1_rpt"/>
</dbReference>
<reference evidence="6" key="1">
    <citation type="submission" date="2019-05" db="EMBL/GenBank/DDBJ databases">
        <title>Annotation for the trematode Fasciolopsis buski.</title>
        <authorList>
            <person name="Choi Y.-J."/>
        </authorList>
    </citation>
    <scope>NUCLEOTIDE SEQUENCE</scope>
    <source>
        <strain evidence="6">HT</strain>
        <tissue evidence="6">Whole worm</tissue>
    </source>
</reference>
<feature type="compositionally biased region" description="Low complexity" evidence="4">
    <location>
        <begin position="10"/>
        <end position="25"/>
    </location>
</feature>
<comment type="caution">
    <text evidence="6">The sequence shown here is derived from an EMBL/GenBank/DDBJ whole genome shotgun (WGS) entry which is preliminary data.</text>
</comment>
<dbReference type="Gene3D" id="4.10.410.20">
    <property type="match status" value="1"/>
</dbReference>
<evidence type="ECO:0000256" key="1">
    <source>
        <dbReference type="ARBA" id="ARBA00022729"/>
    </source>
</evidence>
<dbReference type="PROSITE" id="PS50958">
    <property type="entry name" value="SMB_2"/>
    <property type="match status" value="1"/>
</dbReference>
<dbReference type="Pfam" id="PF01033">
    <property type="entry name" value="Somatomedin_B"/>
    <property type="match status" value="1"/>
</dbReference>
<keyword evidence="3" id="KW-0325">Glycoprotein</keyword>
<feature type="region of interest" description="Disordered" evidence="4">
    <location>
        <begin position="1"/>
        <end position="25"/>
    </location>
</feature>
<dbReference type="AlphaFoldDB" id="A0A8E0RNW2"/>
<dbReference type="Pfam" id="PF19028">
    <property type="entry name" value="TSP1_spondin"/>
    <property type="match status" value="1"/>
</dbReference>
<dbReference type="InterPro" id="IPR044004">
    <property type="entry name" value="TSP1_spondin_dom"/>
</dbReference>
<feature type="domain" description="SMB" evidence="5">
    <location>
        <begin position="70"/>
        <end position="124"/>
    </location>
</feature>
<dbReference type="PANTHER" id="PTHR20920">
    <property type="entry name" value="RPE-SPONDIN"/>
    <property type="match status" value="1"/>
</dbReference>
<protein>
    <submittedName>
        <fullName evidence="6">Somatomedin-B and thrombospondin type-1 domain-containing protein</fullName>
    </submittedName>
</protein>
<evidence type="ECO:0000256" key="2">
    <source>
        <dbReference type="ARBA" id="ARBA00023157"/>
    </source>
</evidence>
<gene>
    <name evidence="6" type="ORF">FBUS_02991</name>
</gene>
<keyword evidence="2" id="KW-1015">Disulfide bond</keyword>
<evidence type="ECO:0000259" key="5">
    <source>
        <dbReference type="PROSITE" id="PS50958"/>
    </source>
</evidence>
<dbReference type="SUPFAM" id="SSF90188">
    <property type="entry name" value="Somatomedin B domain"/>
    <property type="match status" value="1"/>
</dbReference>
<name>A0A8E0RNW2_9TREM</name>
<dbReference type="Proteomes" id="UP000728185">
    <property type="component" value="Unassembled WGS sequence"/>
</dbReference>
<evidence type="ECO:0000313" key="7">
    <source>
        <dbReference type="Proteomes" id="UP000728185"/>
    </source>
</evidence>
<keyword evidence="1" id="KW-0732">Signal</keyword>
<dbReference type="OrthoDB" id="98591at2759"/>
<dbReference type="PROSITE" id="PS50092">
    <property type="entry name" value="TSP1"/>
    <property type="match status" value="1"/>
</dbReference>
<evidence type="ECO:0000313" key="6">
    <source>
        <dbReference type="EMBL" id="KAA0188630.1"/>
    </source>
</evidence>
<dbReference type="SMART" id="SM00209">
    <property type="entry name" value="TSP1"/>
    <property type="match status" value="1"/>
</dbReference>
<dbReference type="InterPro" id="IPR001212">
    <property type="entry name" value="Somatomedin_B_dom"/>
</dbReference>
<dbReference type="InterPro" id="IPR039942">
    <property type="entry name" value="SBSPO"/>
</dbReference>
<proteinExistence type="predicted"/>
<dbReference type="InterPro" id="IPR036024">
    <property type="entry name" value="Somatomedin_B-like_dom_sf"/>
</dbReference>
<dbReference type="InterPro" id="IPR036383">
    <property type="entry name" value="TSP1_rpt_sf"/>
</dbReference>
<evidence type="ECO:0000256" key="4">
    <source>
        <dbReference type="SAM" id="MobiDB-lite"/>
    </source>
</evidence>
<dbReference type="PANTHER" id="PTHR20920:SF5">
    <property type="entry name" value="SMB DOMAIN-CONTAINING PROTEIN"/>
    <property type="match status" value="1"/>
</dbReference>
<accession>A0A8E0RNW2</accession>
<dbReference type="EMBL" id="LUCM01008308">
    <property type="protein sequence ID" value="KAA0188630.1"/>
    <property type="molecule type" value="Genomic_DNA"/>
</dbReference>
<evidence type="ECO:0000256" key="3">
    <source>
        <dbReference type="ARBA" id="ARBA00023180"/>
    </source>
</evidence>
<keyword evidence="7" id="KW-1185">Reference proteome</keyword>
<dbReference type="PROSITE" id="PS00524">
    <property type="entry name" value="SMB_1"/>
    <property type="match status" value="1"/>
</dbReference>
<organism evidence="6 7">
    <name type="scientific">Fasciolopsis buskii</name>
    <dbReference type="NCBI Taxonomy" id="27845"/>
    <lineage>
        <taxon>Eukaryota</taxon>
        <taxon>Metazoa</taxon>
        <taxon>Spiralia</taxon>
        <taxon>Lophotrochozoa</taxon>
        <taxon>Platyhelminthes</taxon>
        <taxon>Trematoda</taxon>
        <taxon>Digenea</taxon>
        <taxon>Plagiorchiida</taxon>
        <taxon>Echinostomata</taxon>
        <taxon>Echinostomatoidea</taxon>
        <taxon>Fasciolidae</taxon>
        <taxon>Fasciolopsis</taxon>
    </lineage>
</organism>
<dbReference type="Gene3D" id="2.20.100.10">
    <property type="entry name" value="Thrombospondin type-1 (TSP1) repeat"/>
    <property type="match status" value="1"/>
</dbReference>
<dbReference type="FunFam" id="2.20.100.10:FF:000019">
    <property type="entry name" value="Thrombospondin type 1 domain containing 7A"/>
    <property type="match status" value="1"/>
</dbReference>
<sequence>MHNVFGDVRTSQPHSSSTVSSSSCPSHRISSIWFPFVALAILFTLSDLCLPLVEAGCRTNSGSPMCCRGRQTACHSTTWVDGPNKNLINQHVHNVVEKRCYCDEHCVTTRDCCPDYHEVCRKFNRLFTDCTVSEWGPWSECDHHCGPGKRVRRRRVLQAPTIGGRKCTILEESVPCEGTRCSSKRVGRSGAMIIPYMHQVRDEVAQLLPVRGDLMHTLRQHDMRWDVRRKLYLGRLIQQNRTEQPEPEPYCATYQITHANLACRTHNLFWQYNGRNDGSLAYGVTSRYVPYGYNQYSPYRARQRRSWGLWRNPPMPSTIGKSDRGITNKWSSVWMTHASLLTPGQQICVTCYPAYMRCPAVGYLGMETRWRALLTADCQGTFTMVTPPKQGCTCGQGVASFVFV</sequence>